<dbReference type="PANTHER" id="PTHR47169">
    <property type="entry name" value="OS01G0541250 PROTEIN"/>
    <property type="match status" value="1"/>
</dbReference>
<dbReference type="PANTHER" id="PTHR47169:SF2">
    <property type="entry name" value="OS01G0541250 PROTEIN"/>
    <property type="match status" value="1"/>
</dbReference>
<dbReference type="Proteomes" id="UP000011116">
    <property type="component" value="Chromosome 6H"/>
</dbReference>
<evidence type="ECO:0000313" key="2">
    <source>
        <dbReference type="Proteomes" id="UP000011116"/>
    </source>
</evidence>
<reference evidence="1" key="3">
    <citation type="submission" date="2022-01" db="UniProtKB">
        <authorList>
            <consortium name="EnsemblPlants"/>
        </authorList>
    </citation>
    <scope>IDENTIFICATION</scope>
    <source>
        <strain evidence="1">subsp. vulgare</strain>
    </source>
</reference>
<name>A0A8I6Y5Z9_HORVV</name>
<organism evidence="1 2">
    <name type="scientific">Hordeum vulgare subsp. vulgare</name>
    <name type="common">Domesticated barley</name>
    <dbReference type="NCBI Taxonomy" id="112509"/>
    <lineage>
        <taxon>Eukaryota</taxon>
        <taxon>Viridiplantae</taxon>
        <taxon>Streptophyta</taxon>
        <taxon>Embryophyta</taxon>
        <taxon>Tracheophyta</taxon>
        <taxon>Spermatophyta</taxon>
        <taxon>Magnoliopsida</taxon>
        <taxon>Liliopsida</taxon>
        <taxon>Poales</taxon>
        <taxon>Poaceae</taxon>
        <taxon>BOP clade</taxon>
        <taxon>Pooideae</taxon>
        <taxon>Triticodae</taxon>
        <taxon>Triticeae</taxon>
        <taxon>Hordeinae</taxon>
        <taxon>Hordeum</taxon>
    </lineage>
</organism>
<proteinExistence type="predicted"/>
<dbReference type="Gramene" id="HORVU.MOREX.r3.6HG0615150.1">
    <property type="protein sequence ID" value="HORVU.MOREX.r3.6HG0615150.1"/>
    <property type="gene ID" value="HORVU.MOREX.r3.6HG0615150"/>
</dbReference>
<sequence length="88" mass="10322">MTKKKRNYYLLPDEEDAERHVKNSIGKVMFLTTVARPRFDEDGNMTFSRKIGVWPFMRVTAVAKISKNREKGTLETKSIIVTREVMRE</sequence>
<keyword evidence="2" id="KW-1185">Reference proteome</keyword>
<evidence type="ECO:0000313" key="1">
    <source>
        <dbReference type="EnsemblPlants" id="HORVU.MOREX.r3.6HG0615150.1"/>
    </source>
</evidence>
<accession>A0A8I6Y5Z9</accession>
<protein>
    <submittedName>
        <fullName evidence="1">Uncharacterized protein</fullName>
    </submittedName>
</protein>
<reference evidence="1" key="2">
    <citation type="submission" date="2020-10" db="EMBL/GenBank/DDBJ databases">
        <authorList>
            <person name="Scholz U."/>
            <person name="Mascher M."/>
            <person name="Fiebig A."/>
        </authorList>
    </citation>
    <scope>NUCLEOTIDE SEQUENCE [LARGE SCALE GENOMIC DNA]</scope>
    <source>
        <strain evidence="1">cv. Morex</strain>
    </source>
</reference>
<reference evidence="2" key="1">
    <citation type="journal article" date="2012" name="Nature">
        <title>A physical, genetic and functional sequence assembly of the barley genome.</title>
        <authorList>
            <consortium name="The International Barley Genome Sequencing Consortium"/>
            <person name="Mayer K.F."/>
            <person name="Waugh R."/>
            <person name="Brown J.W."/>
            <person name="Schulman A."/>
            <person name="Langridge P."/>
            <person name="Platzer M."/>
            <person name="Fincher G.B."/>
            <person name="Muehlbauer G.J."/>
            <person name="Sato K."/>
            <person name="Close T.J."/>
            <person name="Wise R.P."/>
            <person name="Stein N."/>
        </authorList>
    </citation>
    <scope>NUCLEOTIDE SEQUENCE [LARGE SCALE GENOMIC DNA]</scope>
    <source>
        <strain evidence="2">cv. Morex</strain>
    </source>
</reference>
<dbReference type="AlphaFoldDB" id="A0A8I6Y5Z9"/>
<dbReference type="EnsemblPlants" id="HORVU.MOREX.r3.6HG0615150.1">
    <property type="protein sequence ID" value="HORVU.MOREX.r3.6HG0615150.1"/>
    <property type="gene ID" value="HORVU.MOREX.r3.6HG0615150"/>
</dbReference>